<sequence>MRRYRHGRIAGPLTILYAALAAAAFAAGNDDLLAAVADPGGLRGSLTADPPVLFMTVLVQTWAIWHILRGPVAGVTPPADRPVRLLRWALYGLAADHVARLLLPVPWVISGALRLAVVVLFFRVLAAPRAARLIGLVTGLLAVLLTSAVSLVEELAAEGMLLAGVYALPWMFVTLWSQSRDGRRTVLTTRTGLAWGMSIALVIAWAAIAEPGSSSDADLALVTGPGVYPEPPSPSLAPIALALDVLFAAWAALSAHDLAGLRAVAPAPRRTPAAEAGDAADAGDAGEEEPGAARVPPPPAP</sequence>
<feature type="compositionally biased region" description="Low complexity" evidence="1">
    <location>
        <begin position="269"/>
        <end position="283"/>
    </location>
</feature>
<reference evidence="4 5" key="1">
    <citation type="submission" date="2018-09" db="EMBL/GenBank/DDBJ databases">
        <title>YIM 75507 draft genome.</title>
        <authorList>
            <person name="Tang S."/>
            <person name="Feng Y."/>
        </authorList>
    </citation>
    <scope>NUCLEOTIDE SEQUENCE [LARGE SCALE GENOMIC DNA]</scope>
    <source>
        <strain evidence="4 5">YIM 75507</strain>
    </source>
</reference>
<feature type="transmembrane region" description="Helical" evidence="2">
    <location>
        <begin position="157"/>
        <end position="175"/>
    </location>
</feature>
<feature type="transmembrane region" description="Helical" evidence="2">
    <location>
        <begin position="187"/>
        <end position="208"/>
    </location>
</feature>
<keyword evidence="2" id="KW-1133">Transmembrane helix</keyword>
<feature type="transmembrane region" description="Helical" evidence="2">
    <location>
        <begin position="107"/>
        <end position="126"/>
    </location>
</feature>
<dbReference type="RefSeq" id="WP_119928971.1">
    <property type="nucleotide sequence ID" value="NZ_QZEY01000011.1"/>
</dbReference>
<evidence type="ECO:0000256" key="3">
    <source>
        <dbReference type="SAM" id="SignalP"/>
    </source>
</evidence>
<feature type="chain" id="PRO_5038336056" evidence="3">
    <location>
        <begin position="27"/>
        <end position="301"/>
    </location>
</feature>
<keyword evidence="2" id="KW-0812">Transmembrane</keyword>
<keyword evidence="3" id="KW-0732">Signal</keyword>
<gene>
    <name evidence="4" type="ORF">D5H75_24940</name>
</gene>
<dbReference type="EMBL" id="QZEY01000011">
    <property type="protein sequence ID" value="RJL27071.1"/>
    <property type="molecule type" value="Genomic_DNA"/>
</dbReference>
<keyword evidence="5" id="KW-1185">Reference proteome</keyword>
<feature type="transmembrane region" description="Helical" evidence="2">
    <location>
        <begin position="235"/>
        <end position="253"/>
    </location>
</feature>
<dbReference type="AlphaFoldDB" id="A0A3A4AF00"/>
<evidence type="ECO:0000256" key="1">
    <source>
        <dbReference type="SAM" id="MobiDB-lite"/>
    </source>
</evidence>
<feature type="signal peptide" evidence="3">
    <location>
        <begin position="1"/>
        <end position="26"/>
    </location>
</feature>
<feature type="region of interest" description="Disordered" evidence="1">
    <location>
        <begin position="269"/>
        <end position="301"/>
    </location>
</feature>
<keyword evidence="2" id="KW-0472">Membrane</keyword>
<protein>
    <submittedName>
        <fullName evidence="4">Uncharacterized protein</fullName>
    </submittedName>
</protein>
<organism evidence="4 5">
    <name type="scientific">Bailinhaonella thermotolerans</name>
    <dbReference type="NCBI Taxonomy" id="1070861"/>
    <lineage>
        <taxon>Bacteria</taxon>
        <taxon>Bacillati</taxon>
        <taxon>Actinomycetota</taxon>
        <taxon>Actinomycetes</taxon>
        <taxon>Streptosporangiales</taxon>
        <taxon>Streptosporangiaceae</taxon>
        <taxon>Bailinhaonella</taxon>
    </lineage>
</organism>
<name>A0A3A4AF00_9ACTN</name>
<evidence type="ECO:0000313" key="5">
    <source>
        <dbReference type="Proteomes" id="UP000265768"/>
    </source>
</evidence>
<dbReference type="Proteomes" id="UP000265768">
    <property type="component" value="Unassembled WGS sequence"/>
</dbReference>
<comment type="caution">
    <text evidence="4">The sequence shown here is derived from an EMBL/GenBank/DDBJ whole genome shotgun (WGS) entry which is preliminary data.</text>
</comment>
<feature type="transmembrane region" description="Helical" evidence="2">
    <location>
        <begin position="133"/>
        <end position="151"/>
    </location>
</feature>
<evidence type="ECO:0000256" key="2">
    <source>
        <dbReference type="SAM" id="Phobius"/>
    </source>
</evidence>
<accession>A0A3A4AF00</accession>
<proteinExistence type="predicted"/>
<evidence type="ECO:0000313" key="4">
    <source>
        <dbReference type="EMBL" id="RJL27071.1"/>
    </source>
</evidence>